<dbReference type="OrthoDB" id="4135672at2759"/>
<accession>W9XPZ7</accession>
<comment type="caution">
    <text evidence="1">The sequence shown here is derived from an EMBL/GenBank/DDBJ whole genome shotgun (WGS) entry which is preliminary data.</text>
</comment>
<dbReference type="RefSeq" id="XP_007734421.1">
    <property type="nucleotide sequence ID" value="XM_007736231.1"/>
</dbReference>
<proteinExistence type="predicted"/>
<protein>
    <recommendedName>
        <fullName evidence="3">PPPDE domain-containing protein</fullName>
    </recommendedName>
</protein>
<keyword evidence="2" id="KW-1185">Reference proteome</keyword>
<dbReference type="GeneID" id="19170221"/>
<organism evidence="1 2">
    <name type="scientific">Capronia epimyces CBS 606.96</name>
    <dbReference type="NCBI Taxonomy" id="1182542"/>
    <lineage>
        <taxon>Eukaryota</taxon>
        <taxon>Fungi</taxon>
        <taxon>Dikarya</taxon>
        <taxon>Ascomycota</taxon>
        <taxon>Pezizomycotina</taxon>
        <taxon>Eurotiomycetes</taxon>
        <taxon>Chaetothyriomycetidae</taxon>
        <taxon>Chaetothyriales</taxon>
        <taxon>Herpotrichiellaceae</taxon>
        <taxon>Capronia</taxon>
    </lineage>
</organism>
<dbReference type="Proteomes" id="UP000019478">
    <property type="component" value="Unassembled WGS sequence"/>
</dbReference>
<sequence>MATYNVYIAEYISMPIFHNLLYIEFEPGKGRMYHVTGGHNVGWQYETREKDKIDDSIQFYGKHPKGTIAGADLQKVDQICRTVPMPRNQVLYGVPRNKDCRHWVLDALAKMEQQGVFKPSK</sequence>
<name>W9XPZ7_9EURO</name>
<dbReference type="InterPro" id="IPR046670">
    <property type="entry name" value="DUF6540"/>
</dbReference>
<reference evidence="1 2" key="1">
    <citation type="submission" date="2013-03" db="EMBL/GenBank/DDBJ databases">
        <title>The Genome Sequence of Capronia epimyces CBS 606.96.</title>
        <authorList>
            <consortium name="The Broad Institute Genomics Platform"/>
            <person name="Cuomo C."/>
            <person name="de Hoog S."/>
            <person name="Gorbushina A."/>
            <person name="Walker B."/>
            <person name="Young S.K."/>
            <person name="Zeng Q."/>
            <person name="Gargeya S."/>
            <person name="Fitzgerald M."/>
            <person name="Haas B."/>
            <person name="Abouelleil A."/>
            <person name="Allen A.W."/>
            <person name="Alvarado L."/>
            <person name="Arachchi H.M."/>
            <person name="Berlin A.M."/>
            <person name="Chapman S.B."/>
            <person name="Gainer-Dewar J."/>
            <person name="Goldberg J."/>
            <person name="Griggs A."/>
            <person name="Gujja S."/>
            <person name="Hansen M."/>
            <person name="Howarth C."/>
            <person name="Imamovic A."/>
            <person name="Ireland A."/>
            <person name="Larimer J."/>
            <person name="McCowan C."/>
            <person name="Murphy C."/>
            <person name="Pearson M."/>
            <person name="Poon T.W."/>
            <person name="Priest M."/>
            <person name="Roberts A."/>
            <person name="Saif S."/>
            <person name="Shea T."/>
            <person name="Sisk P."/>
            <person name="Sykes S."/>
            <person name="Wortman J."/>
            <person name="Nusbaum C."/>
            <person name="Birren B."/>
        </authorList>
    </citation>
    <scope>NUCLEOTIDE SEQUENCE [LARGE SCALE GENOMIC DNA]</scope>
    <source>
        <strain evidence="1 2">CBS 606.96</strain>
    </source>
</reference>
<evidence type="ECO:0008006" key="3">
    <source>
        <dbReference type="Google" id="ProtNLM"/>
    </source>
</evidence>
<dbReference type="Pfam" id="PF20174">
    <property type="entry name" value="DUF6540"/>
    <property type="match status" value="1"/>
</dbReference>
<dbReference type="EMBL" id="AMGY01000005">
    <property type="protein sequence ID" value="EXJ82298.1"/>
    <property type="molecule type" value="Genomic_DNA"/>
</dbReference>
<dbReference type="HOGENOM" id="CLU_103863_1_0_1"/>
<evidence type="ECO:0000313" key="1">
    <source>
        <dbReference type="EMBL" id="EXJ82298.1"/>
    </source>
</evidence>
<gene>
    <name evidence="1" type="ORF">A1O3_06111</name>
</gene>
<dbReference type="AlphaFoldDB" id="W9XPZ7"/>
<evidence type="ECO:0000313" key="2">
    <source>
        <dbReference type="Proteomes" id="UP000019478"/>
    </source>
</evidence>